<dbReference type="EMBL" id="AP019697">
    <property type="protein sequence ID" value="BBK24363.1"/>
    <property type="molecule type" value="Genomic_DNA"/>
</dbReference>
<dbReference type="Gene3D" id="3.90.1640.10">
    <property type="entry name" value="inorganic pyrophosphatase (n-terminal core)"/>
    <property type="match status" value="1"/>
</dbReference>
<dbReference type="PANTHER" id="PTHR47618:SF1">
    <property type="entry name" value="BIFUNCTIONAL OLIGORIBONUCLEASE AND PAP PHOSPHATASE NRNA"/>
    <property type="match status" value="1"/>
</dbReference>
<dbReference type="AlphaFoldDB" id="A0A8D4UTH7"/>
<keyword evidence="4" id="KW-1185">Reference proteome</keyword>
<dbReference type="RefSeq" id="WP_143332220.1">
    <property type="nucleotide sequence ID" value="NZ_AP019697.1"/>
</dbReference>
<dbReference type="Gene3D" id="3.10.310.30">
    <property type="match status" value="1"/>
</dbReference>
<dbReference type="GeneID" id="92715527"/>
<dbReference type="Pfam" id="PF01368">
    <property type="entry name" value="DHH"/>
    <property type="match status" value="1"/>
</dbReference>
<gene>
    <name evidence="3" type="ORF">Dia5BBH33_02980</name>
</gene>
<name>A0A8D4UTH7_9FIRM</name>
<feature type="domain" description="DHHA1" evidence="2">
    <location>
        <begin position="224"/>
        <end position="320"/>
    </location>
</feature>
<accession>A0A8D4UTH7</accession>
<dbReference type="OrthoDB" id="9803668at2"/>
<dbReference type="Pfam" id="PF02272">
    <property type="entry name" value="DHHA1"/>
    <property type="match status" value="1"/>
</dbReference>
<evidence type="ECO:0000259" key="1">
    <source>
        <dbReference type="Pfam" id="PF01368"/>
    </source>
</evidence>
<proteinExistence type="predicted"/>
<dbReference type="PANTHER" id="PTHR47618">
    <property type="entry name" value="BIFUNCTIONAL OLIGORIBONUCLEASE AND PAP PHOSPHATASE NRNA"/>
    <property type="match status" value="1"/>
</dbReference>
<dbReference type="SUPFAM" id="SSF64182">
    <property type="entry name" value="DHH phosphoesterases"/>
    <property type="match status" value="1"/>
</dbReference>
<reference evidence="4" key="1">
    <citation type="submission" date="2019-05" db="EMBL/GenBank/DDBJ databases">
        <title>Complete genome sequencing of Dialister sp. strain 5BBH33.</title>
        <authorList>
            <person name="Sakamoto M."/>
            <person name="Murakami T."/>
            <person name="Mori H."/>
        </authorList>
    </citation>
    <scope>NUCLEOTIDE SEQUENCE [LARGE SCALE GENOMIC DNA]</scope>
    <source>
        <strain evidence="4">5BBH33</strain>
    </source>
</reference>
<feature type="domain" description="DDH" evidence="1">
    <location>
        <begin position="26"/>
        <end position="163"/>
    </location>
</feature>
<dbReference type="Proteomes" id="UP000320585">
    <property type="component" value="Chromosome"/>
</dbReference>
<dbReference type="KEGG" id="dho:Dia5BBH33_02980"/>
<dbReference type="GO" id="GO:0003676">
    <property type="term" value="F:nucleic acid binding"/>
    <property type="evidence" value="ECO:0007669"/>
    <property type="project" value="InterPro"/>
</dbReference>
<evidence type="ECO:0000259" key="2">
    <source>
        <dbReference type="Pfam" id="PF02272"/>
    </source>
</evidence>
<organism evidence="3 4">
    <name type="scientific">Dialister hominis</name>
    <dbReference type="NCBI Taxonomy" id="2582419"/>
    <lineage>
        <taxon>Bacteria</taxon>
        <taxon>Bacillati</taxon>
        <taxon>Bacillota</taxon>
        <taxon>Negativicutes</taxon>
        <taxon>Veillonellales</taxon>
        <taxon>Veillonellaceae</taxon>
        <taxon>Dialister</taxon>
    </lineage>
</organism>
<evidence type="ECO:0000313" key="3">
    <source>
        <dbReference type="EMBL" id="BBK24363.1"/>
    </source>
</evidence>
<evidence type="ECO:0000313" key="4">
    <source>
        <dbReference type="Proteomes" id="UP000320585"/>
    </source>
</evidence>
<dbReference type="InterPro" id="IPR003156">
    <property type="entry name" value="DHHA1_dom"/>
</dbReference>
<protein>
    <submittedName>
        <fullName evidence="3">Phosphoesterase</fullName>
    </submittedName>
</protein>
<sequence>MSLGKDHAVEIDKQQAMDFLKSHNRFLLVGHEHPDGDDVGSICALHNVLLSMGKEADMVLPDPVPRVYTLVETSAQVMTSIPEGKDYDAIVFTDLSNLERGGNFDFPDVDSLCIDHHRSNERYTDYLYLRYHYAATAEMLAEMFFDEGIQMDKDTCNALYMAIGTDSGFFKFSCTSPHTLLMASKLVEMGADPSYISNRLEEKTEEAMKCYKIVAGTVHSYANGKIVIAYMDKEAMDLDGENSDYYATIPRCIKGCEIAALFKYRGEKETRISLRAKEYANVGKLAEEFGGGGHWKASGCTIHETFADAEPIFVKAAEKYL</sequence>
<dbReference type="InterPro" id="IPR038763">
    <property type="entry name" value="DHH_sf"/>
</dbReference>
<dbReference type="InterPro" id="IPR051319">
    <property type="entry name" value="Oligoribo/pAp-PDE_c-di-AMP_PDE"/>
</dbReference>
<dbReference type="InterPro" id="IPR001667">
    <property type="entry name" value="DDH_dom"/>
</dbReference>